<dbReference type="Pfam" id="PF00620">
    <property type="entry name" value="RhoGAP"/>
    <property type="match status" value="1"/>
</dbReference>
<dbReference type="InterPro" id="IPR008936">
    <property type="entry name" value="Rho_GTPase_activation_prot"/>
</dbReference>
<feature type="compositionally biased region" description="Basic and acidic residues" evidence="2">
    <location>
        <begin position="882"/>
        <end position="906"/>
    </location>
</feature>
<dbReference type="PROSITE" id="PS50238">
    <property type="entry name" value="RHOGAP"/>
    <property type="match status" value="1"/>
</dbReference>
<dbReference type="Gene3D" id="1.10.555.10">
    <property type="entry name" value="Rho GTPase activation protein"/>
    <property type="match status" value="1"/>
</dbReference>
<dbReference type="EMBL" id="NEDP02001613">
    <property type="protein sequence ID" value="OWF52917.1"/>
    <property type="molecule type" value="Genomic_DNA"/>
</dbReference>
<dbReference type="GO" id="GO:0005096">
    <property type="term" value="F:GTPase activator activity"/>
    <property type="evidence" value="ECO:0007669"/>
    <property type="project" value="UniProtKB-KW"/>
</dbReference>
<feature type="domain" description="Rho-GAP" evidence="3">
    <location>
        <begin position="573"/>
        <end position="782"/>
    </location>
</feature>
<feature type="region of interest" description="Disordered" evidence="2">
    <location>
        <begin position="504"/>
        <end position="588"/>
    </location>
</feature>
<evidence type="ECO:0000259" key="3">
    <source>
        <dbReference type="PROSITE" id="PS50238"/>
    </source>
</evidence>
<protein>
    <submittedName>
        <fullName evidence="4">Rho GTPase-activating protein 6</fullName>
    </submittedName>
</protein>
<feature type="compositionally biased region" description="Polar residues" evidence="2">
    <location>
        <begin position="971"/>
        <end position="1024"/>
    </location>
</feature>
<dbReference type="Proteomes" id="UP000242188">
    <property type="component" value="Unassembled WGS sequence"/>
</dbReference>
<sequence>MTVHGQRSSSSDAHMPSAFQTSSPPNGFDVSPVVYPTAKMNRSWNGLVFQVSPLPNGRVPNGYISDGETHKRDIPRSISDPSENGRKYPMLENSRYYSTLSRAPLTNGYRVSDGNRRELPRSISYQENYHGNIPVPDLSRNSPSLSNSYSSGQYHSQCGLNESGSLNSSKYLESEEEPEYVTLDNSYVFPARSPQSPSTSPSKFNLNFRRNHLNGSVRSENIRIINNHVAAERDRIVGIQLKEKQKARNSLKRIAENIGAALTPRGGSKLVKDEDAGLGMGRARSKSVGDLRDYKHQNDDDLGEYSCCYSDDDDGDDFGFLSYPFASSSLSLAMSKSKSHSQTHAILPKKWRSKTRPLPGVATCMWSPQENCTWCSVSGRRVVLKPTSLLQLTEKERLALQKIALSKLQDMGLGCHVTIPKEPTETRRSKRPTLSFAKARRARSANLSALIDKVKDKDKDNDHSQDNGSSGMVFGIHLAKCIANDAELLKRKSAASLKDRSDDVILHRRGPRKSSSSSHDSLDNLAENGTSSLSPAVNRRAPSSDSLSESDCSRNTNNSSLLDALSLSTSRQGSLPTEHTEYTSGSPQVPQIVNTCFKHIETYGLRVLGIFRVGSSKKRVKQLREEFDSGKDVKLNESHNPHDVGALLKEYFRDLPEPLLTRDLYSALVATRRLSAVEEQILSLKYLVYLLPLPNRDTLFALLNFLSNVDAHSTDSVDENNETLPGNKMDSHNLATLFGPNILHKCKPSEKEFLVESIERAEERKEVIDVVKEMVDNYASVFMVSSGLYDEVLRQLVESDPEVADRIFQKLANDAGVDADPDTTSSSLFDDTESIPHSPCSEADILNSSQRLPGLHPPLRTSQSAENMSPRTRRRFFFSNNDNDKTSSENAERERRRFRLRFDRSPSPRPQRTPKASSSRVPKVKVSDSASPEVILRRPRSEYVERPSHLERPHSENLSNSLAIPKPDYARQNSTNSIGSYVNTSSTNSPVGSDSSNQWLLPTPPVSGSNSPKSFRKVSSSQQRPLGMLSGHGYNVRETPPKGLSAWEREKWRQWEIMAAENADDSYEKETLV</sequence>
<proteinExistence type="predicted"/>
<reference evidence="4 5" key="1">
    <citation type="journal article" date="2017" name="Nat. Ecol. Evol.">
        <title>Scallop genome provides insights into evolution of bilaterian karyotype and development.</title>
        <authorList>
            <person name="Wang S."/>
            <person name="Zhang J."/>
            <person name="Jiao W."/>
            <person name="Li J."/>
            <person name="Xun X."/>
            <person name="Sun Y."/>
            <person name="Guo X."/>
            <person name="Huan P."/>
            <person name="Dong B."/>
            <person name="Zhang L."/>
            <person name="Hu X."/>
            <person name="Sun X."/>
            <person name="Wang J."/>
            <person name="Zhao C."/>
            <person name="Wang Y."/>
            <person name="Wang D."/>
            <person name="Huang X."/>
            <person name="Wang R."/>
            <person name="Lv J."/>
            <person name="Li Y."/>
            <person name="Zhang Z."/>
            <person name="Liu B."/>
            <person name="Lu W."/>
            <person name="Hui Y."/>
            <person name="Liang J."/>
            <person name="Zhou Z."/>
            <person name="Hou R."/>
            <person name="Li X."/>
            <person name="Liu Y."/>
            <person name="Li H."/>
            <person name="Ning X."/>
            <person name="Lin Y."/>
            <person name="Zhao L."/>
            <person name="Xing Q."/>
            <person name="Dou J."/>
            <person name="Li Y."/>
            <person name="Mao J."/>
            <person name="Guo H."/>
            <person name="Dou H."/>
            <person name="Li T."/>
            <person name="Mu C."/>
            <person name="Jiang W."/>
            <person name="Fu Q."/>
            <person name="Fu X."/>
            <person name="Miao Y."/>
            <person name="Liu J."/>
            <person name="Yu Q."/>
            <person name="Li R."/>
            <person name="Liao H."/>
            <person name="Li X."/>
            <person name="Kong Y."/>
            <person name="Jiang Z."/>
            <person name="Chourrout D."/>
            <person name="Li R."/>
            <person name="Bao Z."/>
        </authorList>
    </citation>
    <scope>NUCLEOTIDE SEQUENCE [LARGE SCALE GENOMIC DNA]</scope>
    <source>
        <strain evidence="4 5">PY_sf001</strain>
    </source>
</reference>
<evidence type="ECO:0000313" key="5">
    <source>
        <dbReference type="Proteomes" id="UP000242188"/>
    </source>
</evidence>
<feature type="region of interest" description="Disordered" evidence="2">
    <location>
        <begin position="63"/>
        <end position="89"/>
    </location>
</feature>
<evidence type="ECO:0000256" key="1">
    <source>
        <dbReference type="ARBA" id="ARBA00022468"/>
    </source>
</evidence>
<feature type="region of interest" description="Disordered" evidence="2">
    <location>
        <begin position="127"/>
        <end position="156"/>
    </location>
</feature>
<dbReference type="SMART" id="SM00324">
    <property type="entry name" value="RhoGAP"/>
    <property type="match status" value="1"/>
</dbReference>
<accession>A0A210QVY3</accession>
<keyword evidence="5" id="KW-1185">Reference proteome</keyword>
<dbReference type="PANTHER" id="PTHR12635:SF7">
    <property type="entry name" value="RHO GTPASE ACTIVATING PROTEIN 6-RELATED"/>
    <property type="match status" value="1"/>
</dbReference>
<dbReference type="AlphaFoldDB" id="A0A210QVY3"/>
<feature type="compositionally biased region" description="Polar residues" evidence="2">
    <location>
        <begin position="1"/>
        <end position="25"/>
    </location>
</feature>
<feature type="region of interest" description="Disordered" evidence="2">
    <location>
        <begin position="1"/>
        <end position="26"/>
    </location>
</feature>
<evidence type="ECO:0000256" key="2">
    <source>
        <dbReference type="SAM" id="MobiDB-lite"/>
    </source>
</evidence>
<comment type="caution">
    <text evidence="4">The sequence shown here is derived from an EMBL/GenBank/DDBJ whole genome shotgun (WGS) entry which is preliminary data.</text>
</comment>
<evidence type="ECO:0000313" key="4">
    <source>
        <dbReference type="EMBL" id="OWF52917.1"/>
    </source>
</evidence>
<dbReference type="PANTHER" id="PTHR12635">
    <property type="entry name" value="RHO-GTPASE-ACTIVATING PROTEIN 6 FAMILY MEMBER"/>
    <property type="match status" value="1"/>
</dbReference>
<name>A0A210QVY3_MIZYE</name>
<gene>
    <name evidence="4" type="ORF">KP79_PYT12910</name>
</gene>
<feature type="region of interest" description="Disordered" evidence="2">
    <location>
        <begin position="449"/>
        <end position="469"/>
    </location>
</feature>
<feature type="region of interest" description="Disordered" evidence="2">
    <location>
        <begin position="816"/>
        <end position="1041"/>
    </location>
</feature>
<feature type="compositionally biased region" description="Basic and acidic residues" evidence="2">
    <location>
        <begin position="935"/>
        <end position="955"/>
    </location>
</feature>
<dbReference type="GO" id="GO:0007165">
    <property type="term" value="P:signal transduction"/>
    <property type="evidence" value="ECO:0007669"/>
    <property type="project" value="InterPro"/>
</dbReference>
<dbReference type="SUPFAM" id="SSF48350">
    <property type="entry name" value="GTPase activation domain, GAP"/>
    <property type="match status" value="1"/>
</dbReference>
<feature type="compositionally biased region" description="Polar residues" evidence="2">
    <location>
        <begin position="860"/>
        <end position="870"/>
    </location>
</feature>
<dbReference type="OrthoDB" id="10024839at2759"/>
<feature type="compositionally biased region" description="Basic and acidic residues" evidence="2">
    <location>
        <begin position="452"/>
        <end position="465"/>
    </location>
</feature>
<keyword evidence="1" id="KW-0343">GTPase activation</keyword>
<organism evidence="4 5">
    <name type="scientific">Mizuhopecten yessoensis</name>
    <name type="common">Japanese scallop</name>
    <name type="synonym">Patinopecten yessoensis</name>
    <dbReference type="NCBI Taxonomy" id="6573"/>
    <lineage>
        <taxon>Eukaryota</taxon>
        <taxon>Metazoa</taxon>
        <taxon>Spiralia</taxon>
        <taxon>Lophotrochozoa</taxon>
        <taxon>Mollusca</taxon>
        <taxon>Bivalvia</taxon>
        <taxon>Autobranchia</taxon>
        <taxon>Pteriomorphia</taxon>
        <taxon>Pectinida</taxon>
        <taxon>Pectinoidea</taxon>
        <taxon>Pectinidae</taxon>
        <taxon>Mizuhopecten</taxon>
    </lineage>
</organism>
<dbReference type="STRING" id="6573.A0A210QVY3"/>
<feature type="compositionally biased region" description="Low complexity" evidence="2">
    <location>
        <begin position="138"/>
        <end position="156"/>
    </location>
</feature>
<dbReference type="InterPro" id="IPR000198">
    <property type="entry name" value="RhoGAP_dom"/>
</dbReference>
<dbReference type="InterPro" id="IPR037863">
    <property type="entry name" value="RHOGAP6/36"/>
</dbReference>
<feature type="compositionally biased region" description="Low complexity" evidence="2">
    <location>
        <begin position="559"/>
        <end position="570"/>
    </location>
</feature>
<feature type="compositionally biased region" description="Polar residues" evidence="2">
    <location>
        <begin position="571"/>
        <end position="588"/>
    </location>
</feature>